<dbReference type="EMBL" id="JACXVP010000008">
    <property type="protein sequence ID" value="KAG5592284.1"/>
    <property type="molecule type" value="Genomic_DNA"/>
</dbReference>
<organism evidence="2 3">
    <name type="scientific">Solanum commersonii</name>
    <name type="common">Commerson's wild potato</name>
    <name type="synonym">Commerson's nightshade</name>
    <dbReference type="NCBI Taxonomy" id="4109"/>
    <lineage>
        <taxon>Eukaryota</taxon>
        <taxon>Viridiplantae</taxon>
        <taxon>Streptophyta</taxon>
        <taxon>Embryophyta</taxon>
        <taxon>Tracheophyta</taxon>
        <taxon>Spermatophyta</taxon>
        <taxon>Magnoliopsida</taxon>
        <taxon>eudicotyledons</taxon>
        <taxon>Gunneridae</taxon>
        <taxon>Pentapetalae</taxon>
        <taxon>asterids</taxon>
        <taxon>lamiids</taxon>
        <taxon>Solanales</taxon>
        <taxon>Solanaceae</taxon>
        <taxon>Solanoideae</taxon>
        <taxon>Solaneae</taxon>
        <taxon>Solanum</taxon>
    </lineage>
</organism>
<evidence type="ECO:0000256" key="1">
    <source>
        <dbReference type="SAM" id="Phobius"/>
    </source>
</evidence>
<evidence type="ECO:0000313" key="2">
    <source>
        <dbReference type="EMBL" id="KAG5592284.1"/>
    </source>
</evidence>
<protein>
    <submittedName>
        <fullName evidence="2">Uncharacterized protein</fullName>
    </submittedName>
</protein>
<feature type="transmembrane region" description="Helical" evidence="1">
    <location>
        <begin position="9"/>
        <end position="28"/>
    </location>
</feature>
<gene>
    <name evidence="2" type="ORF">H5410_042798</name>
</gene>
<proteinExistence type="predicted"/>
<comment type="caution">
    <text evidence="2">The sequence shown here is derived from an EMBL/GenBank/DDBJ whole genome shotgun (WGS) entry which is preliminary data.</text>
</comment>
<name>A0A9J5XYQ1_SOLCO</name>
<evidence type="ECO:0000313" key="3">
    <source>
        <dbReference type="Proteomes" id="UP000824120"/>
    </source>
</evidence>
<dbReference type="AlphaFoldDB" id="A0A9J5XYQ1"/>
<keyword evidence="1" id="KW-0812">Transmembrane</keyword>
<keyword evidence="3" id="KW-1185">Reference proteome</keyword>
<keyword evidence="1" id="KW-0472">Membrane</keyword>
<accession>A0A9J5XYQ1</accession>
<keyword evidence="1" id="KW-1133">Transmembrane helix</keyword>
<dbReference type="Proteomes" id="UP000824120">
    <property type="component" value="Chromosome 8"/>
</dbReference>
<reference evidence="2 3" key="1">
    <citation type="submission" date="2020-09" db="EMBL/GenBank/DDBJ databases">
        <title>De no assembly of potato wild relative species, Solanum commersonii.</title>
        <authorList>
            <person name="Cho K."/>
        </authorList>
    </citation>
    <scope>NUCLEOTIDE SEQUENCE [LARGE SCALE GENOMIC DNA]</scope>
    <source>
        <strain evidence="2">LZ3.2</strain>
        <tissue evidence="2">Leaf</tissue>
    </source>
</reference>
<sequence length="110" mass="12252">MTVYDNDDFLCFSALNVIIKFLSILWGWRNASNSFELSNFVIYHEVGMEAIDKKNSIFGSLTMLDKKVSGHVKLLLAPTLLATLSRGSIIQNRISRKATSNIPLADITST</sequence>